<dbReference type="EMBL" id="JAMFMB010000024">
    <property type="protein sequence ID" value="MCL6285166.1"/>
    <property type="molecule type" value="Genomic_DNA"/>
</dbReference>
<protein>
    <submittedName>
        <fullName evidence="1">Glycosyltransferase family 2 protein</fullName>
    </submittedName>
</protein>
<reference evidence="1" key="1">
    <citation type="submission" date="2022-05" db="EMBL/GenBank/DDBJ databases">
        <authorList>
            <person name="Park J.-S."/>
        </authorList>
    </citation>
    <scope>NUCLEOTIDE SEQUENCE</scope>
    <source>
        <strain evidence="1">2012CJ41-6</strain>
    </source>
</reference>
<dbReference type="Pfam" id="PF13704">
    <property type="entry name" value="Glyco_tranf_2_4"/>
    <property type="match status" value="1"/>
</dbReference>
<name>A0ABT0Q5L7_9RHOB</name>
<comment type="caution">
    <text evidence="1">The sequence shown here is derived from an EMBL/GenBank/DDBJ whole genome shotgun (WGS) entry which is preliminary data.</text>
</comment>
<dbReference type="InterPro" id="IPR029044">
    <property type="entry name" value="Nucleotide-diphossugar_trans"/>
</dbReference>
<organism evidence="1 2">
    <name type="scientific">Ruegeria spongiae</name>
    <dbReference type="NCBI Taxonomy" id="2942209"/>
    <lineage>
        <taxon>Bacteria</taxon>
        <taxon>Pseudomonadati</taxon>
        <taxon>Pseudomonadota</taxon>
        <taxon>Alphaproteobacteria</taxon>
        <taxon>Rhodobacterales</taxon>
        <taxon>Roseobacteraceae</taxon>
        <taxon>Ruegeria</taxon>
    </lineage>
</organism>
<accession>A0ABT0Q5L7</accession>
<gene>
    <name evidence="1" type="ORF">M3P21_16685</name>
</gene>
<keyword evidence="2" id="KW-1185">Reference proteome</keyword>
<evidence type="ECO:0000313" key="2">
    <source>
        <dbReference type="Proteomes" id="UP001203880"/>
    </source>
</evidence>
<dbReference type="Proteomes" id="UP001203880">
    <property type="component" value="Unassembled WGS sequence"/>
</dbReference>
<dbReference type="SUPFAM" id="SSF53448">
    <property type="entry name" value="Nucleotide-diphospho-sugar transferases"/>
    <property type="match status" value="1"/>
</dbReference>
<dbReference type="RefSeq" id="WP_249711698.1">
    <property type="nucleotide sequence ID" value="NZ_JAMFMB010000024.1"/>
</dbReference>
<dbReference type="Gene3D" id="3.90.550.10">
    <property type="entry name" value="Spore Coat Polysaccharide Biosynthesis Protein SpsA, Chain A"/>
    <property type="match status" value="1"/>
</dbReference>
<proteinExistence type="predicted"/>
<evidence type="ECO:0000313" key="1">
    <source>
        <dbReference type="EMBL" id="MCL6285166.1"/>
    </source>
</evidence>
<sequence length="349" mass="40438">MRAVASAPPTAIGWKDAYRLRWKRRRLLWRSWRSRHHLRALVDRTTQIRPDDILLVATMRNEITRLPHFLDYYRRLGIDHFLIVDNDSDDGTSELLRDQPDVSLWHAAASYREARFGLDWVTWLQMRYAHGHWVLMADADELLVFAHCDRSGLRDLTGWLDAQNRPVFGALMLDLYPEGPIGAQSHDPETNPLDVVNGFDPGPYRGQWQVPLGNLWVQGGARERVFFADRPERSPTLNKIPLIRWSRRYAYVNSCHSILPRNLNFAYDGPGGTAPSGVLLHTKFLPEILPKSAIEQQRGQHFTHPEEFGPYYDRIAAAPTLWTRQSQRYENWQKLERLGLLNSGGWDGR</sequence>